<organism evidence="2 3">
    <name type="scientific">Rubinisphaera italica</name>
    <dbReference type="NCBI Taxonomy" id="2527969"/>
    <lineage>
        <taxon>Bacteria</taxon>
        <taxon>Pseudomonadati</taxon>
        <taxon>Planctomycetota</taxon>
        <taxon>Planctomycetia</taxon>
        <taxon>Planctomycetales</taxon>
        <taxon>Planctomycetaceae</taxon>
        <taxon>Rubinisphaera</taxon>
    </lineage>
</organism>
<feature type="transmembrane region" description="Helical" evidence="1">
    <location>
        <begin position="42"/>
        <end position="62"/>
    </location>
</feature>
<reference evidence="2 3" key="1">
    <citation type="submission" date="2019-02" db="EMBL/GenBank/DDBJ databases">
        <title>Deep-cultivation of Planctomycetes and their phenomic and genomic characterization uncovers novel biology.</title>
        <authorList>
            <person name="Wiegand S."/>
            <person name="Jogler M."/>
            <person name="Boedeker C."/>
            <person name="Pinto D."/>
            <person name="Vollmers J."/>
            <person name="Rivas-Marin E."/>
            <person name="Kohn T."/>
            <person name="Peeters S.H."/>
            <person name="Heuer A."/>
            <person name="Rast P."/>
            <person name="Oberbeckmann S."/>
            <person name="Bunk B."/>
            <person name="Jeske O."/>
            <person name="Meyerdierks A."/>
            <person name="Storesund J.E."/>
            <person name="Kallscheuer N."/>
            <person name="Luecker S."/>
            <person name="Lage O.M."/>
            <person name="Pohl T."/>
            <person name="Merkel B.J."/>
            <person name="Hornburger P."/>
            <person name="Mueller R.-W."/>
            <person name="Bruemmer F."/>
            <person name="Labrenz M."/>
            <person name="Spormann A.M."/>
            <person name="Op Den Camp H."/>
            <person name="Overmann J."/>
            <person name="Amann R."/>
            <person name="Jetten M.S.M."/>
            <person name="Mascher T."/>
            <person name="Medema M.H."/>
            <person name="Devos D.P."/>
            <person name="Kaster A.-K."/>
            <person name="Ovreas L."/>
            <person name="Rohde M."/>
            <person name="Galperin M.Y."/>
            <person name="Jogler C."/>
        </authorList>
    </citation>
    <scope>NUCLEOTIDE SEQUENCE [LARGE SCALE GENOMIC DNA]</scope>
    <source>
        <strain evidence="2 3">Pan54</strain>
    </source>
</reference>
<accession>A0A5C5XFG8</accession>
<keyword evidence="1" id="KW-1133">Transmembrane helix</keyword>
<comment type="caution">
    <text evidence="2">The sequence shown here is derived from an EMBL/GenBank/DDBJ whole genome shotgun (WGS) entry which is preliminary data.</text>
</comment>
<gene>
    <name evidence="2" type="ORF">Pan54_16270</name>
</gene>
<dbReference type="Proteomes" id="UP000316095">
    <property type="component" value="Unassembled WGS sequence"/>
</dbReference>
<keyword evidence="3" id="KW-1185">Reference proteome</keyword>
<evidence type="ECO:0000313" key="2">
    <source>
        <dbReference type="EMBL" id="TWT60895.1"/>
    </source>
</evidence>
<protein>
    <submittedName>
        <fullName evidence="2">Uncharacterized protein</fullName>
    </submittedName>
</protein>
<feature type="transmembrane region" description="Helical" evidence="1">
    <location>
        <begin position="12"/>
        <end position="36"/>
    </location>
</feature>
<sequence length="87" mass="9996">MDSVEKLIKKIVLIMYAVFIASLAMMIFACVFLAVISTFFSFSGIGTFSLLVSIFPGVYMFLKVMRQSKYDNQFEQIKYETEHAEDI</sequence>
<dbReference type="AlphaFoldDB" id="A0A5C5XFG8"/>
<dbReference type="EMBL" id="SJPG01000001">
    <property type="protein sequence ID" value="TWT60895.1"/>
    <property type="molecule type" value="Genomic_DNA"/>
</dbReference>
<evidence type="ECO:0000256" key="1">
    <source>
        <dbReference type="SAM" id="Phobius"/>
    </source>
</evidence>
<evidence type="ECO:0000313" key="3">
    <source>
        <dbReference type="Proteomes" id="UP000316095"/>
    </source>
</evidence>
<name>A0A5C5XFG8_9PLAN</name>
<keyword evidence="1" id="KW-0472">Membrane</keyword>
<proteinExistence type="predicted"/>
<dbReference type="PROSITE" id="PS51257">
    <property type="entry name" value="PROKAR_LIPOPROTEIN"/>
    <property type="match status" value="1"/>
</dbReference>
<keyword evidence="1" id="KW-0812">Transmembrane</keyword>